<organism evidence="1 2">
    <name type="scientific">Mailhella massiliensis</name>
    <dbReference type="NCBI Taxonomy" id="1903261"/>
    <lineage>
        <taxon>Bacteria</taxon>
        <taxon>Pseudomonadati</taxon>
        <taxon>Thermodesulfobacteriota</taxon>
        <taxon>Desulfovibrionia</taxon>
        <taxon>Desulfovibrionales</taxon>
        <taxon>Desulfovibrionaceae</taxon>
        <taxon>Mailhella</taxon>
    </lineage>
</organism>
<gene>
    <name evidence="1" type="ORF">K8W16_09525</name>
</gene>
<reference evidence="1" key="1">
    <citation type="journal article" date="2021" name="PeerJ">
        <title>Extensive microbial diversity within the chicken gut microbiome revealed by metagenomics and culture.</title>
        <authorList>
            <person name="Gilroy R."/>
            <person name="Ravi A."/>
            <person name="Getino M."/>
            <person name="Pursley I."/>
            <person name="Horton D.L."/>
            <person name="Alikhan N.F."/>
            <person name="Baker D."/>
            <person name="Gharbi K."/>
            <person name="Hall N."/>
            <person name="Watson M."/>
            <person name="Adriaenssens E.M."/>
            <person name="Foster-Nyarko E."/>
            <person name="Jarju S."/>
            <person name="Secka A."/>
            <person name="Antonio M."/>
            <person name="Oren A."/>
            <person name="Chaudhuri R.R."/>
            <person name="La Ragione R."/>
            <person name="Hildebrand F."/>
            <person name="Pallen M.J."/>
        </authorList>
    </citation>
    <scope>NUCLEOTIDE SEQUENCE</scope>
    <source>
        <strain evidence="1">ChiGjej2B2-19336</strain>
    </source>
</reference>
<accession>A0A921AXF1</accession>
<reference evidence="1" key="2">
    <citation type="submission" date="2021-09" db="EMBL/GenBank/DDBJ databases">
        <authorList>
            <person name="Gilroy R."/>
        </authorList>
    </citation>
    <scope>NUCLEOTIDE SEQUENCE</scope>
    <source>
        <strain evidence="1">ChiGjej2B2-19336</strain>
    </source>
</reference>
<comment type="caution">
    <text evidence="1">The sequence shown here is derived from an EMBL/GenBank/DDBJ whole genome shotgun (WGS) entry which is preliminary data.</text>
</comment>
<dbReference type="EMBL" id="DYZA01000190">
    <property type="protein sequence ID" value="HJD97869.1"/>
    <property type="molecule type" value="Genomic_DNA"/>
</dbReference>
<protein>
    <submittedName>
        <fullName evidence="1">Uncharacterized protein</fullName>
    </submittedName>
</protein>
<evidence type="ECO:0000313" key="1">
    <source>
        <dbReference type="EMBL" id="HJD97869.1"/>
    </source>
</evidence>
<name>A0A921AXF1_9BACT</name>
<sequence length="116" mass="13726">METQELREIWNEIKKFVELNPGWYRTRLKDGQSGVPFKAENIRGRIRITIRSGKIIGYLKDDDFLALYPLYLRREKGEAVSGEAGKVNWRPIYFWGLIFWAYVRKRKPEMQAASPC</sequence>
<dbReference type="Proteomes" id="UP000698963">
    <property type="component" value="Unassembled WGS sequence"/>
</dbReference>
<proteinExistence type="predicted"/>
<dbReference type="AlphaFoldDB" id="A0A921AXF1"/>
<dbReference type="RefSeq" id="WP_304122953.1">
    <property type="nucleotide sequence ID" value="NZ_DYZA01000190.1"/>
</dbReference>
<evidence type="ECO:0000313" key="2">
    <source>
        <dbReference type="Proteomes" id="UP000698963"/>
    </source>
</evidence>